<dbReference type="PANTHER" id="PTHR39639:SF1">
    <property type="entry name" value="DUF262 DOMAIN-CONTAINING PROTEIN"/>
    <property type="match status" value="1"/>
</dbReference>
<dbReference type="EMBL" id="CP096203">
    <property type="protein sequence ID" value="UPQ75513.1"/>
    <property type="molecule type" value="Genomic_DNA"/>
</dbReference>
<dbReference type="InterPro" id="IPR004919">
    <property type="entry name" value="GmrSD_N"/>
</dbReference>
<gene>
    <name evidence="2" type="ORF">M0D58_15865</name>
</gene>
<dbReference type="Proteomes" id="UP000830552">
    <property type="component" value="Chromosome"/>
</dbReference>
<reference evidence="2" key="1">
    <citation type="submission" date="2022-04" db="EMBL/GenBank/DDBJ databases">
        <title>Evolutionary, genomic, and biogeographic characterization of Chryseobacterium nepalense represented by a plastic-degrading bacterium AC3.</title>
        <authorList>
            <person name="Yin Z."/>
            <person name="Liu X."/>
            <person name="Wang D."/>
            <person name="Xie Z."/>
        </authorList>
    </citation>
    <scope>NUCLEOTIDE SEQUENCE</scope>
    <source>
        <strain evidence="2">AC3</strain>
    </source>
</reference>
<evidence type="ECO:0000313" key="2">
    <source>
        <dbReference type="EMBL" id="UPQ75513.1"/>
    </source>
</evidence>
<organism evidence="2 3">
    <name type="scientific">Chryseobacterium nepalense</name>
    <dbReference type="NCBI Taxonomy" id="1854498"/>
    <lineage>
        <taxon>Bacteria</taxon>
        <taxon>Pseudomonadati</taxon>
        <taxon>Bacteroidota</taxon>
        <taxon>Flavobacteriia</taxon>
        <taxon>Flavobacteriales</taxon>
        <taxon>Weeksellaceae</taxon>
        <taxon>Chryseobacterium group</taxon>
        <taxon>Chryseobacterium</taxon>
    </lineage>
</organism>
<dbReference type="PANTHER" id="PTHR39639">
    <property type="entry name" value="CHROMOSOME 16, WHOLE GENOME SHOTGUN SEQUENCE"/>
    <property type="match status" value="1"/>
</dbReference>
<sequence length="348" mass="40917">MTIQEQLDKNRRTVSFDNYDITVRQLYTMIVEHQIELQPEYQRHFIWDDTRQSQLIESIFLGIPVPNLFMATNLDSSWEVIDGLQRLTTIVNFVGDQNTRERINPISKKLKINNLDKLSSMNNYYFEQLPLSVQQMFFTRPIRVTVLNDKSDFNVRYDLFERLNTGGVTLHPQEIRNCVYLGEFKDFIIECSKNENFNHSVKMTESAERNGNREELVLKFFAYYEQRNIFDHSVKEFLNNYMERKTKRFENKIQLKDLFSSTFETIRDKLPNGIVRGNRINITPLVLFEAISIGVADVIISGHIANITTQKLNNLLNDDELKRLTTGATNSRNKLNGRIDYVKNYLID</sequence>
<accession>A0ABY4K3Z8</accession>
<protein>
    <submittedName>
        <fullName evidence="2">DUF262 domain-containing protein</fullName>
    </submittedName>
</protein>
<name>A0ABY4K3Z8_9FLAO</name>
<proteinExistence type="predicted"/>
<evidence type="ECO:0000259" key="1">
    <source>
        <dbReference type="Pfam" id="PF03235"/>
    </source>
</evidence>
<dbReference type="Pfam" id="PF03235">
    <property type="entry name" value="GmrSD_N"/>
    <property type="match status" value="1"/>
</dbReference>
<keyword evidence="3" id="KW-1185">Reference proteome</keyword>
<dbReference type="RefSeq" id="WP_248391496.1">
    <property type="nucleotide sequence ID" value="NZ_CP096203.1"/>
</dbReference>
<evidence type="ECO:0000313" key="3">
    <source>
        <dbReference type="Proteomes" id="UP000830552"/>
    </source>
</evidence>
<feature type="domain" description="GmrSD restriction endonucleases N-terminal" evidence="1">
    <location>
        <begin position="35"/>
        <end position="180"/>
    </location>
</feature>